<keyword evidence="1" id="KW-0378">Hydrolase</keyword>
<dbReference type="STRING" id="907348.TresaDRAFT_2114"/>
<dbReference type="AlphaFoldDB" id="H7EJ15"/>
<protein>
    <submittedName>
        <fullName evidence="1">HAD-superfamily hydrolase, subfamily IA, variant 3</fullName>
    </submittedName>
</protein>
<dbReference type="SFLD" id="SFLDG01129">
    <property type="entry name" value="C1.5:_HAD__Beta-PGM__Phosphata"/>
    <property type="match status" value="1"/>
</dbReference>
<sequence>MQLCGVDMECAIFDMDGTILDSMGYWHTVSNHYLAAHGKKPSETLWDDVKRLTLEETAVFIAKTFGIGDAIEDICAEFRKMIFEAYSKSLELKEGAREFLENLKARGIPCVLATATDRTCVDACLSRLGIMNLFSGIFTCAELGTNKRVPLIFERAAQSVGADISRSVVFEDALHCIRSAKNGGFRVCAIHDDSSDEITEPPESDWARIIRLADKTILAWNELL</sequence>
<dbReference type="SFLD" id="SFLDS00003">
    <property type="entry name" value="Haloacid_Dehalogenase"/>
    <property type="match status" value="1"/>
</dbReference>
<keyword evidence="2" id="KW-1185">Reference proteome</keyword>
<dbReference type="Pfam" id="PF13419">
    <property type="entry name" value="HAD_2"/>
    <property type="match status" value="1"/>
</dbReference>
<proteinExistence type="predicted"/>
<dbReference type="InterPro" id="IPR023214">
    <property type="entry name" value="HAD_sf"/>
</dbReference>
<dbReference type="NCBIfam" id="TIGR01509">
    <property type="entry name" value="HAD-SF-IA-v3"/>
    <property type="match status" value="1"/>
</dbReference>
<dbReference type="Proteomes" id="UP000003571">
    <property type="component" value="Unassembled WGS sequence"/>
</dbReference>
<dbReference type="InterPro" id="IPR036412">
    <property type="entry name" value="HAD-like_sf"/>
</dbReference>
<evidence type="ECO:0000313" key="1">
    <source>
        <dbReference type="EMBL" id="EIC02472.1"/>
    </source>
</evidence>
<dbReference type="PANTHER" id="PTHR18901">
    <property type="entry name" value="2-DEOXYGLUCOSE-6-PHOSPHATE PHOSPHATASE 2"/>
    <property type="match status" value="1"/>
</dbReference>
<dbReference type="CDD" id="cd07505">
    <property type="entry name" value="HAD_BPGM-like"/>
    <property type="match status" value="1"/>
</dbReference>
<dbReference type="eggNOG" id="COG0637">
    <property type="taxonomic scope" value="Bacteria"/>
</dbReference>
<dbReference type="InterPro" id="IPR041492">
    <property type="entry name" value="HAD_2"/>
</dbReference>
<dbReference type="EMBL" id="AGRW01000039">
    <property type="protein sequence ID" value="EIC02472.1"/>
    <property type="molecule type" value="Genomic_DNA"/>
</dbReference>
<evidence type="ECO:0000313" key="2">
    <source>
        <dbReference type="Proteomes" id="UP000003571"/>
    </source>
</evidence>
<dbReference type="InterPro" id="IPR023198">
    <property type="entry name" value="PGP-like_dom2"/>
</dbReference>
<organism evidence="1 2">
    <name type="scientific">Treponema saccharophilum DSM 2985</name>
    <dbReference type="NCBI Taxonomy" id="907348"/>
    <lineage>
        <taxon>Bacteria</taxon>
        <taxon>Pseudomonadati</taxon>
        <taxon>Spirochaetota</taxon>
        <taxon>Spirochaetia</taxon>
        <taxon>Spirochaetales</taxon>
        <taxon>Treponemataceae</taxon>
        <taxon>Treponema</taxon>
    </lineage>
</organism>
<dbReference type="GO" id="GO:0016791">
    <property type="term" value="F:phosphatase activity"/>
    <property type="evidence" value="ECO:0007669"/>
    <property type="project" value="TreeGrafter"/>
</dbReference>
<reference evidence="1 2" key="1">
    <citation type="submission" date="2011-09" db="EMBL/GenBank/DDBJ databases">
        <title>The draft genome of Treponema saccharophilum DSM 2985.</title>
        <authorList>
            <consortium name="US DOE Joint Genome Institute (JGI-PGF)"/>
            <person name="Lucas S."/>
            <person name="Copeland A."/>
            <person name="Lapidus A."/>
            <person name="Glavina del Rio T."/>
            <person name="Dalin E."/>
            <person name="Tice H."/>
            <person name="Bruce D."/>
            <person name="Goodwin L."/>
            <person name="Pitluck S."/>
            <person name="Peters L."/>
            <person name="Kyrpides N."/>
            <person name="Mavromatis K."/>
            <person name="Ivanova N."/>
            <person name="Markowitz V."/>
            <person name="Cheng J.-F."/>
            <person name="Hugenholtz P."/>
            <person name="Woyke T."/>
            <person name="Wu D."/>
            <person name="Gronow S."/>
            <person name="Wellnitz S."/>
            <person name="Brambilla E."/>
            <person name="Klenk H.-P."/>
            <person name="Eisen J.A."/>
        </authorList>
    </citation>
    <scope>NUCLEOTIDE SEQUENCE [LARGE SCALE GENOMIC DNA]</scope>
    <source>
        <strain evidence="1 2">DSM 2985</strain>
    </source>
</reference>
<dbReference type="SUPFAM" id="SSF56784">
    <property type="entry name" value="HAD-like"/>
    <property type="match status" value="1"/>
</dbReference>
<accession>H7EJ15</accession>
<gene>
    <name evidence="1" type="ORF">TresaDRAFT_2114</name>
</gene>
<dbReference type="PATRIC" id="fig|907348.3.peg.827"/>
<dbReference type="Gene3D" id="1.10.150.240">
    <property type="entry name" value="Putative phosphatase, domain 2"/>
    <property type="match status" value="1"/>
</dbReference>
<dbReference type="Gene3D" id="3.40.50.1000">
    <property type="entry name" value="HAD superfamily/HAD-like"/>
    <property type="match status" value="1"/>
</dbReference>
<comment type="caution">
    <text evidence="1">The sequence shown here is derived from an EMBL/GenBank/DDBJ whole genome shotgun (WGS) entry which is preliminary data.</text>
</comment>
<dbReference type="PANTHER" id="PTHR18901:SF38">
    <property type="entry name" value="PSEUDOURIDINE-5'-PHOSPHATASE"/>
    <property type="match status" value="1"/>
</dbReference>
<dbReference type="RefSeq" id="WP_004266627.1">
    <property type="nucleotide sequence ID" value="NZ_AGRW01000039.1"/>
</dbReference>
<name>H7EJ15_9SPIR</name>
<dbReference type="OrthoDB" id="9797743at2"/>
<dbReference type="InterPro" id="IPR006439">
    <property type="entry name" value="HAD-SF_hydro_IA"/>
</dbReference>